<accession>A0ABQ4EV89</accession>
<gene>
    <name evidence="1" type="ORF">Pma05_51310</name>
</gene>
<keyword evidence="2" id="KW-1185">Reference proteome</keyword>
<comment type="caution">
    <text evidence="1">The sequence shown here is derived from an EMBL/GenBank/DDBJ whole genome shotgun (WGS) entry which is preliminary data.</text>
</comment>
<organism evidence="1 2">
    <name type="scientific">Plantactinospora mayteni</name>
    <dbReference type="NCBI Taxonomy" id="566021"/>
    <lineage>
        <taxon>Bacteria</taxon>
        <taxon>Bacillati</taxon>
        <taxon>Actinomycetota</taxon>
        <taxon>Actinomycetes</taxon>
        <taxon>Micromonosporales</taxon>
        <taxon>Micromonosporaceae</taxon>
        <taxon>Plantactinospora</taxon>
    </lineage>
</organism>
<dbReference type="EMBL" id="BONX01000035">
    <property type="protein sequence ID" value="GIG98558.1"/>
    <property type="molecule type" value="Genomic_DNA"/>
</dbReference>
<reference evidence="1 2" key="1">
    <citation type="submission" date="2021-01" db="EMBL/GenBank/DDBJ databases">
        <title>Whole genome shotgun sequence of Plantactinospora mayteni NBRC 109088.</title>
        <authorList>
            <person name="Komaki H."/>
            <person name="Tamura T."/>
        </authorList>
    </citation>
    <scope>NUCLEOTIDE SEQUENCE [LARGE SCALE GENOMIC DNA]</scope>
    <source>
        <strain evidence="1 2">NBRC 109088</strain>
    </source>
</reference>
<protein>
    <submittedName>
        <fullName evidence="1">Uncharacterized protein</fullName>
    </submittedName>
</protein>
<evidence type="ECO:0000313" key="2">
    <source>
        <dbReference type="Proteomes" id="UP000621500"/>
    </source>
</evidence>
<proteinExistence type="predicted"/>
<name>A0ABQ4EV89_9ACTN</name>
<sequence>MTRYVVHLPVVAADLAGAIRLARVAAWSVRFLPQADPRATTVSTEANPDVRHRTFCDAALPNGRPCLLRADHDGPCSRRIHRLPAEPGR</sequence>
<dbReference type="Proteomes" id="UP000621500">
    <property type="component" value="Unassembled WGS sequence"/>
</dbReference>
<dbReference type="RefSeq" id="WP_203859984.1">
    <property type="nucleotide sequence ID" value="NZ_BAAAZQ010000025.1"/>
</dbReference>
<evidence type="ECO:0000313" key="1">
    <source>
        <dbReference type="EMBL" id="GIG98558.1"/>
    </source>
</evidence>